<protein>
    <submittedName>
        <fullName evidence="5">Uncharacterized protein</fullName>
    </submittedName>
</protein>
<comment type="caution">
    <text evidence="5">The sequence shown here is derived from an EMBL/GenBank/DDBJ whole genome shotgun (WGS) entry which is preliminary data.</text>
</comment>
<comment type="subcellular location">
    <subcellularLocation>
        <location evidence="1">Secreted</location>
    </subcellularLocation>
</comment>
<evidence type="ECO:0000256" key="1">
    <source>
        <dbReference type="ARBA" id="ARBA00004613"/>
    </source>
</evidence>
<dbReference type="InterPro" id="IPR029034">
    <property type="entry name" value="Cystine-knot_cytokine"/>
</dbReference>
<dbReference type="AlphaFoldDB" id="A0A9D4MZ51"/>
<proteinExistence type="inferred from homology"/>
<evidence type="ECO:0000256" key="3">
    <source>
        <dbReference type="ARBA" id="ARBA00022525"/>
    </source>
</evidence>
<dbReference type="InterPro" id="IPR010345">
    <property type="entry name" value="IL-17_fam"/>
</dbReference>
<accession>A0A9D4MZ51</accession>
<evidence type="ECO:0000313" key="6">
    <source>
        <dbReference type="Proteomes" id="UP000828390"/>
    </source>
</evidence>
<evidence type="ECO:0000313" key="5">
    <source>
        <dbReference type="EMBL" id="KAH3886010.1"/>
    </source>
</evidence>
<keyword evidence="3" id="KW-0964">Secreted</keyword>
<dbReference type="GO" id="GO:0005125">
    <property type="term" value="F:cytokine activity"/>
    <property type="evidence" value="ECO:0007669"/>
    <property type="project" value="InterPro"/>
</dbReference>
<reference evidence="5" key="2">
    <citation type="submission" date="2020-11" db="EMBL/GenBank/DDBJ databases">
        <authorList>
            <person name="McCartney M.A."/>
            <person name="Auch B."/>
            <person name="Kono T."/>
            <person name="Mallez S."/>
            <person name="Becker A."/>
            <person name="Gohl D.M."/>
            <person name="Silverstein K.A.T."/>
            <person name="Koren S."/>
            <person name="Bechman K.B."/>
            <person name="Herman A."/>
            <person name="Abrahante J.E."/>
            <person name="Garbe J."/>
        </authorList>
    </citation>
    <scope>NUCLEOTIDE SEQUENCE</scope>
    <source>
        <strain evidence="5">Duluth1</strain>
        <tissue evidence="5">Whole animal</tissue>
    </source>
</reference>
<organism evidence="5 6">
    <name type="scientific">Dreissena polymorpha</name>
    <name type="common">Zebra mussel</name>
    <name type="synonym">Mytilus polymorpha</name>
    <dbReference type="NCBI Taxonomy" id="45954"/>
    <lineage>
        <taxon>Eukaryota</taxon>
        <taxon>Metazoa</taxon>
        <taxon>Spiralia</taxon>
        <taxon>Lophotrochozoa</taxon>
        <taxon>Mollusca</taxon>
        <taxon>Bivalvia</taxon>
        <taxon>Autobranchia</taxon>
        <taxon>Heteroconchia</taxon>
        <taxon>Euheterodonta</taxon>
        <taxon>Imparidentia</taxon>
        <taxon>Neoheterodontei</taxon>
        <taxon>Myida</taxon>
        <taxon>Dreissenoidea</taxon>
        <taxon>Dreissenidae</taxon>
        <taxon>Dreissena</taxon>
    </lineage>
</organism>
<dbReference type="Gene3D" id="2.10.90.10">
    <property type="entry name" value="Cystine-knot cytokines"/>
    <property type="match status" value="1"/>
</dbReference>
<dbReference type="EMBL" id="JAIWYP010000001">
    <property type="protein sequence ID" value="KAH3886010.1"/>
    <property type="molecule type" value="Genomic_DNA"/>
</dbReference>
<evidence type="ECO:0000256" key="2">
    <source>
        <dbReference type="ARBA" id="ARBA00007236"/>
    </source>
</evidence>
<reference evidence="5" key="1">
    <citation type="journal article" date="2019" name="bioRxiv">
        <title>The Genome of the Zebra Mussel, Dreissena polymorpha: A Resource for Invasive Species Research.</title>
        <authorList>
            <person name="McCartney M.A."/>
            <person name="Auch B."/>
            <person name="Kono T."/>
            <person name="Mallez S."/>
            <person name="Zhang Y."/>
            <person name="Obille A."/>
            <person name="Becker A."/>
            <person name="Abrahante J.E."/>
            <person name="Garbe J."/>
            <person name="Badalamenti J.P."/>
            <person name="Herman A."/>
            <person name="Mangelson H."/>
            <person name="Liachko I."/>
            <person name="Sullivan S."/>
            <person name="Sone E.D."/>
            <person name="Koren S."/>
            <person name="Silverstein K.A.T."/>
            <person name="Beckman K.B."/>
            <person name="Gohl D.M."/>
        </authorList>
    </citation>
    <scope>NUCLEOTIDE SEQUENCE</scope>
    <source>
        <strain evidence="5">Duluth1</strain>
        <tissue evidence="5">Whole animal</tissue>
    </source>
</reference>
<dbReference type="Pfam" id="PF06083">
    <property type="entry name" value="IL17"/>
    <property type="match status" value="1"/>
</dbReference>
<dbReference type="GO" id="GO:0005576">
    <property type="term" value="C:extracellular region"/>
    <property type="evidence" value="ECO:0007669"/>
    <property type="project" value="UniProtKB-SubCell"/>
</dbReference>
<keyword evidence="4" id="KW-0732">Signal</keyword>
<dbReference type="SUPFAM" id="SSF57501">
    <property type="entry name" value="Cystine-knot cytokines"/>
    <property type="match status" value="1"/>
</dbReference>
<sequence>MCASKDTINSVFQKTKSLQTNASSQFQISIAVSIVVTCTSSPALTLLEQELANLPKHLPSILDYVNASVHAFYEQPACDPFPSSSAAPFFLRALCPWDYEMNTDLNRFPPVLTVAKCKCRTCLNSEEYKCSPVLYSVQVLKQECNHGIKRWIRKTELIPVACTCIQPLV</sequence>
<evidence type="ECO:0000256" key="4">
    <source>
        <dbReference type="ARBA" id="ARBA00022729"/>
    </source>
</evidence>
<keyword evidence="6" id="KW-1185">Reference proteome</keyword>
<name>A0A9D4MZ51_DREPO</name>
<dbReference type="Proteomes" id="UP000828390">
    <property type="component" value="Unassembled WGS sequence"/>
</dbReference>
<comment type="similarity">
    <text evidence="2">Belongs to the IL-17 family.</text>
</comment>
<gene>
    <name evidence="5" type="ORF">DPMN_010011</name>
</gene>